<feature type="region of interest" description="Disordered" evidence="1">
    <location>
        <begin position="15"/>
        <end position="36"/>
    </location>
</feature>
<feature type="compositionally biased region" description="Basic and acidic residues" evidence="1">
    <location>
        <begin position="22"/>
        <end position="31"/>
    </location>
</feature>
<keyword evidence="3" id="KW-1185">Reference proteome</keyword>
<dbReference type="Proteomes" id="UP000272025">
    <property type="component" value="Unassembled WGS sequence"/>
</dbReference>
<evidence type="ECO:0000256" key="1">
    <source>
        <dbReference type="SAM" id="MobiDB-lite"/>
    </source>
</evidence>
<reference evidence="2 3" key="1">
    <citation type="journal article" date="2018" name="Mol. Ecol.">
        <title>The obligate alkalophilic soda-lake fungus Sodiomyces alkalinus has shifted to a protein diet.</title>
        <authorList>
            <person name="Grum-Grzhimaylo A.A."/>
            <person name="Falkoski D.L."/>
            <person name="van den Heuvel J."/>
            <person name="Valero-Jimenez C.A."/>
            <person name="Min B."/>
            <person name="Choi I.G."/>
            <person name="Lipzen A."/>
            <person name="Daum C.G."/>
            <person name="Aanen D.K."/>
            <person name="Tsang A."/>
            <person name="Henrissat B."/>
            <person name="Bilanenko E.N."/>
            <person name="de Vries R.P."/>
            <person name="van Kan J.A.L."/>
            <person name="Grigoriev I.V."/>
            <person name="Debets A.J.M."/>
        </authorList>
    </citation>
    <scope>NUCLEOTIDE SEQUENCE [LARGE SCALE GENOMIC DNA]</scope>
    <source>
        <strain evidence="2 3">F11</strain>
    </source>
</reference>
<dbReference type="EMBL" id="ML119061">
    <property type="protein sequence ID" value="ROT35494.1"/>
    <property type="molecule type" value="Genomic_DNA"/>
</dbReference>
<accession>A0A3N2PM60</accession>
<dbReference type="GeneID" id="39579262"/>
<proteinExistence type="predicted"/>
<dbReference type="OrthoDB" id="3938544at2759"/>
<evidence type="ECO:0000313" key="2">
    <source>
        <dbReference type="EMBL" id="ROT35494.1"/>
    </source>
</evidence>
<gene>
    <name evidence="2" type="ORF">SODALDRAFT_328859</name>
</gene>
<organism evidence="2 3">
    <name type="scientific">Sodiomyces alkalinus (strain CBS 110278 / VKM F-3762 / F11)</name>
    <name type="common">Alkaliphilic filamentous fungus</name>
    <dbReference type="NCBI Taxonomy" id="1314773"/>
    <lineage>
        <taxon>Eukaryota</taxon>
        <taxon>Fungi</taxon>
        <taxon>Dikarya</taxon>
        <taxon>Ascomycota</taxon>
        <taxon>Pezizomycotina</taxon>
        <taxon>Sordariomycetes</taxon>
        <taxon>Hypocreomycetidae</taxon>
        <taxon>Glomerellales</taxon>
        <taxon>Plectosphaerellaceae</taxon>
        <taxon>Sodiomyces</taxon>
    </lineage>
</organism>
<protein>
    <submittedName>
        <fullName evidence="2">Uncharacterized protein</fullName>
    </submittedName>
</protein>
<dbReference type="AlphaFoldDB" id="A0A3N2PM60"/>
<dbReference type="STRING" id="1314773.A0A3N2PM60"/>
<evidence type="ECO:0000313" key="3">
    <source>
        <dbReference type="Proteomes" id="UP000272025"/>
    </source>
</evidence>
<name>A0A3N2PM60_SODAK</name>
<dbReference type="RefSeq" id="XP_028463300.1">
    <property type="nucleotide sequence ID" value="XM_028610784.1"/>
</dbReference>
<sequence length="139" mass="15803">MSDLEDGGLFCIAVSDSEDDSQANKKPRDGQTEEEFQAVRKSYQPKIENGEIWKISEGVLPLQAVATKAEAQELLHAVEELYFFRRFSEGATLARRILDSSAEKLDNEHRNFFVLYEERCLKRMRQRDNGVMAPTSAAS</sequence>